<feature type="transmembrane region" description="Helical" evidence="9">
    <location>
        <begin position="222"/>
        <end position="241"/>
    </location>
</feature>
<evidence type="ECO:0000256" key="1">
    <source>
        <dbReference type="ARBA" id="ARBA00004127"/>
    </source>
</evidence>
<dbReference type="PANTHER" id="PTHR31503:SF20">
    <property type="entry name" value="CA(2+)_H(+) EXCHANGER, PUTATIVE (EUROFUNG)-RELATED"/>
    <property type="match status" value="1"/>
</dbReference>
<evidence type="ECO:0000256" key="6">
    <source>
        <dbReference type="ARBA" id="ARBA00023065"/>
    </source>
</evidence>
<feature type="compositionally biased region" description="Basic and acidic residues" evidence="8">
    <location>
        <begin position="111"/>
        <end position="136"/>
    </location>
</feature>
<comment type="caution">
    <text evidence="11">The sequence shown here is derived from an EMBL/GenBank/DDBJ whole genome shotgun (WGS) entry which is preliminary data.</text>
</comment>
<evidence type="ECO:0000256" key="9">
    <source>
        <dbReference type="SAM" id="Phobius"/>
    </source>
</evidence>
<evidence type="ECO:0000256" key="2">
    <source>
        <dbReference type="ARBA" id="ARBA00008170"/>
    </source>
</evidence>
<feature type="transmembrane region" description="Helical" evidence="9">
    <location>
        <begin position="253"/>
        <end position="274"/>
    </location>
</feature>
<dbReference type="Pfam" id="PF01699">
    <property type="entry name" value="Na_Ca_ex"/>
    <property type="match status" value="2"/>
</dbReference>
<feature type="transmembrane region" description="Helical" evidence="9">
    <location>
        <begin position="447"/>
        <end position="467"/>
    </location>
</feature>
<dbReference type="GO" id="GO:0000329">
    <property type="term" value="C:fungal-type vacuole membrane"/>
    <property type="evidence" value="ECO:0007669"/>
    <property type="project" value="TreeGrafter"/>
</dbReference>
<feature type="transmembrane region" description="Helical" evidence="9">
    <location>
        <begin position="516"/>
        <end position="542"/>
    </location>
</feature>
<dbReference type="AlphaFoldDB" id="A0A218Z922"/>
<protein>
    <recommendedName>
        <fullName evidence="10">Sodium/calcium exchanger membrane region domain-containing protein</fullName>
    </recommendedName>
</protein>
<proteinExistence type="inferred from homology"/>
<feature type="transmembrane region" description="Helical" evidence="9">
    <location>
        <begin position="196"/>
        <end position="215"/>
    </location>
</feature>
<keyword evidence="7 9" id="KW-0472">Membrane</keyword>
<keyword evidence="12" id="KW-1185">Reference proteome</keyword>
<organism evidence="11 12">
    <name type="scientific">Diplocarpon coronariae</name>
    <dbReference type="NCBI Taxonomy" id="2795749"/>
    <lineage>
        <taxon>Eukaryota</taxon>
        <taxon>Fungi</taxon>
        <taxon>Dikarya</taxon>
        <taxon>Ascomycota</taxon>
        <taxon>Pezizomycotina</taxon>
        <taxon>Leotiomycetes</taxon>
        <taxon>Helotiales</taxon>
        <taxon>Drepanopezizaceae</taxon>
        <taxon>Diplocarpon</taxon>
    </lineage>
</organism>
<feature type="transmembrane region" description="Helical" evidence="9">
    <location>
        <begin position="313"/>
        <end position="338"/>
    </location>
</feature>
<dbReference type="GO" id="GO:0012505">
    <property type="term" value="C:endomembrane system"/>
    <property type="evidence" value="ECO:0007669"/>
    <property type="project" value="UniProtKB-SubCell"/>
</dbReference>
<dbReference type="FunFam" id="1.20.1420.30:FF:000011">
    <property type="entry name" value="Vacuolar calcium ion transporter"/>
    <property type="match status" value="1"/>
</dbReference>
<feature type="transmembrane region" description="Helical" evidence="9">
    <location>
        <begin position="578"/>
        <end position="598"/>
    </location>
</feature>
<comment type="subcellular location">
    <subcellularLocation>
        <location evidence="1">Endomembrane system</location>
        <topology evidence="1">Multi-pass membrane protein</topology>
    </subcellularLocation>
</comment>
<reference evidence="11 12" key="1">
    <citation type="submission" date="2017-04" db="EMBL/GenBank/DDBJ databases">
        <title>Draft genome sequence of Marssonina coronaria NL1: causal agent of apple blotch.</title>
        <authorList>
            <person name="Cheng Q."/>
        </authorList>
    </citation>
    <scope>NUCLEOTIDE SEQUENCE [LARGE SCALE GENOMIC DNA]</scope>
    <source>
        <strain evidence="11 12">NL1</strain>
    </source>
</reference>
<feature type="transmembrane region" description="Helical" evidence="9">
    <location>
        <begin position="474"/>
        <end position="496"/>
    </location>
</feature>
<dbReference type="InParanoid" id="A0A218Z922"/>
<dbReference type="GO" id="GO:0015369">
    <property type="term" value="F:calcium:proton antiporter activity"/>
    <property type="evidence" value="ECO:0007669"/>
    <property type="project" value="TreeGrafter"/>
</dbReference>
<comment type="similarity">
    <text evidence="2">Belongs to the Ca(2+):cation antiporter (CaCA) (TC 2.A.19) family.</text>
</comment>
<dbReference type="OrthoDB" id="1699231at2759"/>
<accession>A0A218Z922</accession>
<feature type="transmembrane region" description="Helical" evidence="9">
    <location>
        <begin position="554"/>
        <end position="572"/>
    </location>
</feature>
<keyword evidence="3" id="KW-0813">Transport</keyword>
<evidence type="ECO:0000256" key="8">
    <source>
        <dbReference type="SAM" id="MobiDB-lite"/>
    </source>
</evidence>
<evidence type="ECO:0000256" key="4">
    <source>
        <dbReference type="ARBA" id="ARBA00022692"/>
    </source>
</evidence>
<dbReference type="InterPro" id="IPR004837">
    <property type="entry name" value="NaCa_Exmemb"/>
</dbReference>
<feature type="region of interest" description="Disordered" evidence="8">
    <location>
        <begin position="1"/>
        <end position="136"/>
    </location>
</feature>
<dbReference type="EMBL" id="MZNU01000127">
    <property type="protein sequence ID" value="OWP04194.1"/>
    <property type="molecule type" value="Genomic_DNA"/>
</dbReference>
<dbReference type="Proteomes" id="UP000242519">
    <property type="component" value="Unassembled WGS sequence"/>
</dbReference>
<dbReference type="Gene3D" id="1.20.1420.30">
    <property type="entry name" value="NCX, central ion-binding region"/>
    <property type="match status" value="2"/>
</dbReference>
<dbReference type="STRING" id="503106.A0A218Z922"/>
<keyword evidence="6" id="KW-0406">Ion transport</keyword>
<evidence type="ECO:0000313" key="11">
    <source>
        <dbReference type="EMBL" id="OWP04194.1"/>
    </source>
</evidence>
<dbReference type="GO" id="GO:0006874">
    <property type="term" value="P:intracellular calcium ion homeostasis"/>
    <property type="evidence" value="ECO:0007669"/>
    <property type="project" value="TreeGrafter"/>
</dbReference>
<feature type="domain" description="Sodium/calcium exchanger membrane region" evidence="10">
    <location>
        <begin position="222"/>
        <end position="373"/>
    </location>
</feature>
<dbReference type="InterPro" id="IPR004713">
    <property type="entry name" value="CaH_exchang"/>
</dbReference>
<gene>
    <name evidence="11" type="ORF">B2J93_673</name>
</gene>
<name>A0A218Z922_9HELO</name>
<feature type="compositionally biased region" description="Basic and acidic residues" evidence="8">
    <location>
        <begin position="81"/>
        <end position="103"/>
    </location>
</feature>
<evidence type="ECO:0000259" key="10">
    <source>
        <dbReference type="Pfam" id="PF01699"/>
    </source>
</evidence>
<evidence type="ECO:0000256" key="5">
    <source>
        <dbReference type="ARBA" id="ARBA00022989"/>
    </source>
</evidence>
<dbReference type="PANTHER" id="PTHR31503">
    <property type="entry name" value="VACUOLAR CALCIUM ION TRANSPORTER"/>
    <property type="match status" value="1"/>
</dbReference>
<feature type="transmembrane region" description="Helical" evidence="9">
    <location>
        <begin position="286"/>
        <end position="307"/>
    </location>
</feature>
<evidence type="ECO:0000256" key="3">
    <source>
        <dbReference type="ARBA" id="ARBA00022448"/>
    </source>
</evidence>
<keyword evidence="5 9" id="KW-1133">Transmembrane helix</keyword>
<keyword evidence="4 9" id="KW-0812">Transmembrane</keyword>
<evidence type="ECO:0000313" key="12">
    <source>
        <dbReference type="Proteomes" id="UP000242519"/>
    </source>
</evidence>
<feature type="transmembrane region" description="Helical" evidence="9">
    <location>
        <begin position="350"/>
        <end position="371"/>
    </location>
</feature>
<feature type="compositionally biased region" description="Polar residues" evidence="8">
    <location>
        <begin position="52"/>
        <end position="70"/>
    </location>
</feature>
<evidence type="ECO:0000256" key="7">
    <source>
        <dbReference type="ARBA" id="ARBA00023136"/>
    </source>
</evidence>
<feature type="domain" description="Sodium/calcium exchanger membrane region" evidence="10">
    <location>
        <begin position="452"/>
        <end position="596"/>
    </location>
</feature>
<dbReference type="InterPro" id="IPR044880">
    <property type="entry name" value="NCX_ion-bd_dom_sf"/>
</dbReference>
<sequence>MANQYNMHSIKRQARKEAWYGDSYNPWRKTGNRSKTWTPSSADVEAAPATRSLDQQVGESPLAATQTEPTLHSRRYSAGTAEEHEGEDAHTTHRGEKDGEGEMTRAGNSDGKVRAADSEETAVDRVSTRPRSQEEVARRRFLRRFQKDKSRSEAENEIVTDGDAEAAEKKRPWYKGKILPHKEPFTLRNQVQRTLFNSWVNILLIAAPVGIALNYAGVDKKAVFCVNFIAIIPLAGMLSFATEEIALHVGESLGGLLNASFGNAVEMIVAIIALAKKEVIVVQTSLIGSILSNLLLVMGMCFFFGGLRREEQFFNVTVAQTAASLLALAVGSAIIPTCFDQFSDTPVSDVAALSRGTAVILLVVYCAYLYFQLKTHSTMFNEESQKVAMRPRKHAVPKGAVSKGLAKAGGIGAGVGRTTLPDRPPNDELIRASAYEDAGDEAEEPQLHIAVAWATLAGATAIIGLCAEYMVDSIGAITQSGAISVEFVGLILLPIVGNAAEHATAVTVAVKDKMDLAIGVAVGSSMQVSLFLIPLLVVIGWIMGQDAMNLSFDGFQVAVLFVAVLLVNYLIADGKSHWLEGMLLMCLYVIIAVCAWYYPQTDAAGNAVTTVG</sequence>